<gene>
    <name evidence="1" type="ORF">E2B99_12135</name>
</gene>
<dbReference type="Proteomes" id="UP000297834">
    <property type="component" value="Unassembled WGS sequence"/>
</dbReference>
<dbReference type="AlphaFoldDB" id="A0A4Y7X9G3"/>
<keyword evidence="2" id="KW-1185">Reference proteome</keyword>
<comment type="caution">
    <text evidence="1">The sequence shown here is derived from an EMBL/GenBank/DDBJ whole genome shotgun (WGS) entry which is preliminary data.</text>
</comment>
<evidence type="ECO:0000313" key="2">
    <source>
        <dbReference type="Proteomes" id="UP000297834"/>
    </source>
</evidence>
<organism evidence="1 2">
    <name type="scientific">Alkanindiges illinoisensis</name>
    <dbReference type="NCBI Taxonomy" id="197183"/>
    <lineage>
        <taxon>Bacteria</taxon>
        <taxon>Pseudomonadati</taxon>
        <taxon>Pseudomonadota</taxon>
        <taxon>Gammaproteobacteria</taxon>
        <taxon>Moraxellales</taxon>
        <taxon>Moraxellaceae</taxon>
        <taxon>Alkanindiges</taxon>
    </lineage>
</organism>
<dbReference type="EMBL" id="SNTY01000067">
    <property type="protein sequence ID" value="TEU24276.1"/>
    <property type="molecule type" value="Genomic_DNA"/>
</dbReference>
<protein>
    <submittedName>
        <fullName evidence="1">Uncharacterized protein</fullName>
    </submittedName>
</protein>
<sequence length="157" mass="18183">MKKQNLFLTGLFLIIFIQAAVNIYLWSKEEVPKIHVLERPLLISSNAGNYAQYTVLPEGTVLYQDSDHLNARVKVYFNLQGVNFDFKEQDADILKQPSEVTAIRTVDLPQIMKSVPLTKKDIYLIIKHDEDISDAVRSMFFKKYKILPADYENKNDE</sequence>
<name>A0A4Y7X9G3_9GAMM</name>
<evidence type="ECO:0000313" key="1">
    <source>
        <dbReference type="EMBL" id="TEU24276.1"/>
    </source>
</evidence>
<proteinExistence type="predicted"/>
<accession>A0A4Y7X9G3</accession>
<reference evidence="1 2" key="1">
    <citation type="submission" date="2019-03" db="EMBL/GenBank/DDBJ databases">
        <title>Alkanindiges illinoisensis: a potential pathogenic isolated from ascites of a gastric cancer patient with abdominal metastasis.</title>
        <authorList>
            <person name="Hu X."/>
            <person name="Yang B."/>
            <person name="Yan X."/>
            <person name="Lin L."/>
            <person name="Zhao H."/>
            <person name="Zhou F."/>
            <person name="Su B."/>
            <person name="Chen J."/>
            <person name="Rui Y."/>
            <person name="Wang Q."/>
            <person name="Zheng L."/>
        </authorList>
    </citation>
    <scope>NUCLEOTIDE SEQUENCE [LARGE SCALE GENOMIC DNA]</scope>
    <source>
        <strain evidence="1 2">NFYY 23406</strain>
    </source>
</reference>
<dbReference type="OrthoDB" id="6710450at2"/>